<evidence type="ECO:0000313" key="3">
    <source>
        <dbReference type="EMBL" id="KZV81485.1"/>
    </source>
</evidence>
<proteinExistence type="predicted"/>
<feature type="domain" description="SRP9" evidence="2">
    <location>
        <begin position="5"/>
        <end position="80"/>
    </location>
</feature>
<feature type="compositionally biased region" description="Basic residues" evidence="1">
    <location>
        <begin position="124"/>
        <end position="133"/>
    </location>
</feature>
<dbReference type="STRING" id="1314781.A0A165BYI4"/>
<dbReference type="FunFam" id="3.30.720.10:FF:000008">
    <property type="entry name" value="Unplaced genomic scaffold supercont1.11, whole genome shotgun sequence"/>
    <property type="match status" value="1"/>
</dbReference>
<keyword evidence="4" id="KW-1185">Reference proteome</keyword>
<evidence type="ECO:0000313" key="4">
    <source>
        <dbReference type="Proteomes" id="UP000077266"/>
    </source>
</evidence>
<accession>A0A165BYI4</accession>
<reference evidence="3 4" key="1">
    <citation type="journal article" date="2016" name="Mol. Biol. Evol.">
        <title>Comparative Genomics of Early-Diverging Mushroom-Forming Fungi Provides Insights into the Origins of Lignocellulose Decay Capabilities.</title>
        <authorList>
            <person name="Nagy L.G."/>
            <person name="Riley R."/>
            <person name="Tritt A."/>
            <person name="Adam C."/>
            <person name="Daum C."/>
            <person name="Floudas D."/>
            <person name="Sun H."/>
            <person name="Yadav J.S."/>
            <person name="Pangilinan J."/>
            <person name="Larsson K.H."/>
            <person name="Matsuura K."/>
            <person name="Barry K."/>
            <person name="Labutti K."/>
            <person name="Kuo R."/>
            <person name="Ohm R.A."/>
            <person name="Bhattacharya S.S."/>
            <person name="Shirouzu T."/>
            <person name="Yoshinaga Y."/>
            <person name="Martin F.M."/>
            <person name="Grigoriev I.V."/>
            <person name="Hibbett D.S."/>
        </authorList>
    </citation>
    <scope>NUCLEOTIDE SEQUENCE [LARGE SCALE GENOMIC DNA]</scope>
    <source>
        <strain evidence="3 4">HHB12029</strain>
    </source>
</reference>
<dbReference type="PANTHER" id="PTHR12834">
    <property type="entry name" value="SIGNAL RECOGNITION PARTICLE 9 KDA PROTEIN"/>
    <property type="match status" value="1"/>
</dbReference>
<dbReference type="GO" id="GO:0008312">
    <property type="term" value="F:7S RNA binding"/>
    <property type="evidence" value="ECO:0007669"/>
    <property type="project" value="InterPro"/>
</dbReference>
<dbReference type="InterPro" id="IPR039432">
    <property type="entry name" value="SRP9_dom"/>
</dbReference>
<dbReference type="OrthoDB" id="360923at2759"/>
<evidence type="ECO:0000259" key="2">
    <source>
        <dbReference type="Pfam" id="PF05486"/>
    </source>
</evidence>
<name>A0A165BYI4_EXIGL</name>
<evidence type="ECO:0000256" key="1">
    <source>
        <dbReference type="SAM" id="MobiDB-lite"/>
    </source>
</evidence>
<dbReference type="SUPFAM" id="SSF54762">
    <property type="entry name" value="Signal recognition particle alu RNA binding heterodimer, SRP9/14"/>
    <property type="match status" value="1"/>
</dbReference>
<dbReference type="PANTHER" id="PTHR12834:SF12">
    <property type="entry name" value="SIGNAL RECOGNITION PARTICLE 9 KDA PROTEIN"/>
    <property type="match status" value="1"/>
</dbReference>
<organism evidence="3 4">
    <name type="scientific">Exidia glandulosa HHB12029</name>
    <dbReference type="NCBI Taxonomy" id="1314781"/>
    <lineage>
        <taxon>Eukaryota</taxon>
        <taxon>Fungi</taxon>
        <taxon>Dikarya</taxon>
        <taxon>Basidiomycota</taxon>
        <taxon>Agaricomycotina</taxon>
        <taxon>Agaricomycetes</taxon>
        <taxon>Auriculariales</taxon>
        <taxon>Exidiaceae</taxon>
        <taxon>Exidia</taxon>
    </lineage>
</organism>
<dbReference type="AlphaFoldDB" id="A0A165BYI4"/>
<dbReference type="InParanoid" id="A0A165BYI4"/>
<dbReference type="EMBL" id="KV426389">
    <property type="protein sequence ID" value="KZV81485.1"/>
    <property type="molecule type" value="Genomic_DNA"/>
</dbReference>
<dbReference type="Pfam" id="PF05486">
    <property type="entry name" value="SRP9-21"/>
    <property type="match status" value="1"/>
</dbReference>
<protein>
    <submittedName>
        <fullName evidence="3">Signal recognition particle, SRP9/SRP14 subunit</fullName>
    </submittedName>
</protein>
<feature type="region of interest" description="Disordered" evidence="1">
    <location>
        <begin position="80"/>
        <end position="133"/>
    </location>
</feature>
<gene>
    <name evidence="3" type="ORF">EXIGLDRAFT_628440</name>
</gene>
<dbReference type="GO" id="GO:0006614">
    <property type="term" value="P:SRP-dependent cotranslational protein targeting to membrane"/>
    <property type="evidence" value="ECO:0007669"/>
    <property type="project" value="InterPro"/>
</dbReference>
<dbReference type="InterPro" id="IPR009018">
    <property type="entry name" value="Signal_recog_particle_SRP9/14"/>
</dbReference>
<dbReference type="Gene3D" id="3.30.720.10">
    <property type="entry name" value="Signal recognition particle alu RNA binding heterodimer, srp9/1"/>
    <property type="match status" value="1"/>
</dbReference>
<dbReference type="GO" id="GO:0005786">
    <property type="term" value="C:signal recognition particle, endoplasmic reticulum targeting"/>
    <property type="evidence" value="ECO:0007669"/>
    <property type="project" value="TreeGrafter"/>
</dbReference>
<dbReference type="InterPro" id="IPR039914">
    <property type="entry name" value="SRP9-like"/>
</dbReference>
<dbReference type="Proteomes" id="UP000077266">
    <property type="component" value="Unassembled WGS sequence"/>
</dbReference>
<sequence length="133" mass="14481">MVYLTNWQEYQDAAEALYAASPNKTRYVIKWKVARDGANKGRGELVLKITDDVTCLKYKTQSSILLNRFEQLNLSLAKRMRNRTAAPPPPPAAHSPAPAAMDVDSERGGTPVPGQSGIASGGVAKKKKKKGKK</sequence>